<dbReference type="AlphaFoldDB" id="A0A8T2RVP1"/>
<sequence length="107" mass="12327">MHTHAHTHAHAYTDVLVRVHTEEVGEMKNCILVCLQKGRKKWGARKKRACQNHTHAHTHAHAYTDVLVSVHTEEVGEMKNCILVCLQKGRRKWGARKKRACQNQCEL</sequence>
<accession>A0A8T2RVP1</accession>
<evidence type="ECO:0000313" key="2">
    <source>
        <dbReference type="Proteomes" id="UP000825935"/>
    </source>
</evidence>
<proteinExistence type="predicted"/>
<keyword evidence="2" id="KW-1185">Reference proteome</keyword>
<evidence type="ECO:0000313" key="1">
    <source>
        <dbReference type="EMBL" id="KAH7300639.1"/>
    </source>
</evidence>
<protein>
    <submittedName>
        <fullName evidence="1">Uncharacterized protein</fullName>
    </submittedName>
</protein>
<comment type="caution">
    <text evidence="1">The sequence shown here is derived from an EMBL/GenBank/DDBJ whole genome shotgun (WGS) entry which is preliminary data.</text>
</comment>
<organism evidence="1 2">
    <name type="scientific">Ceratopteris richardii</name>
    <name type="common">Triangle waterfern</name>
    <dbReference type="NCBI Taxonomy" id="49495"/>
    <lineage>
        <taxon>Eukaryota</taxon>
        <taxon>Viridiplantae</taxon>
        <taxon>Streptophyta</taxon>
        <taxon>Embryophyta</taxon>
        <taxon>Tracheophyta</taxon>
        <taxon>Polypodiopsida</taxon>
        <taxon>Polypodiidae</taxon>
        <taxon>Polypodiales</taxon>
        <taxon>Pteridineae</taxon>
        <taxon>Pteridaceae</taxon>
        <taxon>Parkerioideae</taxon>
        <taxon>Ceratopteris</taxon>
    </lineage>
</organism>
<dbReference type="Proteomes" id="UP000825935">
    <property type="component" value="Chromosome 24"/>
</dbReference>
<name>A0A8T2RVP1_CERRI</name>
<reference evidence="1" key="1">
    <citation type="submission" date="2021-08" db="EMBL/GenBank/DDBJ databases">
        <title>WGS assembly of Ceratopteris richardii.</title>
        <authorList>
            <person name="Marchant D.B."/>
            <person name="Chen G."/>
            <person name="Jenkins J."/>
            <person name="Shu S."/>
            <person name="Leebens-Mack J."/>
            <person name="Grimwood J."/>
            <person name="Schmutz J."/>
            <person name="Soltis P."/>
            <person name="Soltis D."/>
            <person name="Chen Z.-H."/>
        </authorList>
    </citation>
    <scope>NUCLEOTIDE SEQUENCE</scope>
    <source>
        <strain evidence="1">Whitten #5841</strain>
        <tissue evidence="1">Leaf</tissue>
    </source>
</reference>
<dbReference type="EMBL" id="CM035429">
    <property type="protein sequence ID" value="KAH7300639.1"/>
    <property type="molecule type" value="Genomic_DNA"/>
</dbReference>
<gene>
    <name evidence="1" type="ORF">KP509_24G072500</name>
</gene>